<organism evidence="2 3">
    <name type="scientific">Saccharopolyspora griseoalba</name>
    <dbReference type="NCBI Taxonomy" id="1431848"/>
    <lineage>
        <taxon>Bacteria</taxon>
        <taxon>Bacillati</taxon>
        <taxon>Actinomycetota</taxon>
        <taxon>Actinomycetes</taxon>
        <taxon>Pseudonocardiales</taxon>
        <taxon>Pseudonocardiaceae</taxon>
        <taxon>Saccharopolyspora</taxon>
    </lineage>
</organism>
<sequence length="227" mass="24293">MRARRRRSIGLLLAALATVGAAGCSTAPTTETIPVGQARASECARLDLALNDCSEYVGGVAPTKEGILAGDRQRAGQMNCELLDVAEIRELVGGAEVTRTVTRSGSCRYTVHTPPGQRQLEVRVGSWPEAMDGYRIVPGNQRTEVAGRPAWLSDGGPDANGNRSVSWTISTTRSPYDGGVMFAEMESYLPRGQFGPSEGAPLPLPAAFEQHQRFAERVITAYEEVGT</sequence>
<feature type="signal peptide" evidence="1">
    <location>
        <begin position="1"/>
        <end position="22"/>
    </location>
</feature>
<dbReference type="Proteomes" id="UP001596504">
    <property type="component" value="Unassembled WGS sequence"/>
</dbReference>
<proteinExistence type="predicted"/>
<dbReference type="EMBL" id="JBHTCJ010000017">
    <property type="protein sequence ID" value="MFC7344557.1"/>
    <property type="molecule type" value="Genomic_DNA"/>
</dbReference>
<keyword evidence="3" id="KW-1185">Reference proteome</keyword>
<accession>A0ABW2LPU2</accession>
<reference evidence="3" key="1">
    <citation type="journal article" date="2019" name="Int. J. Syst. Evol. Microbiol.">
        <title>The Global Catalogue of Microorganisms (GCM) 10K type strain sequencing project: providing services to taxonomists for standard genome sequencing and annotation.</title>
        <authorList>
            <consortium name="The Broad Institute Genomics Platform"/>
            <consortium name="The Broad Institute Genome Sequencing Center for Infectious Disease"/>
            <person name="Wu L."/>
            <person name="Ma J."/>
        </authorList>
    </citation>
    <scope>NUCLEOTIDE SEQUENCE [LARGE SCALE GENOMIC DNA]</scope>
    <source>
        <strain evidence="3">WLHS5</strain>
    </source>
</reference>
<name>A0ABW2LPU2_9PSEU</name>
<dbReference type="PROSITE" id="PS51257">
    <property type="entry name" value="PROKAR_LIPOPROTEIN"/>
    <property type="match status" value="1"/>
</dbReference>
<evidence type="ECO:0000256" key="1">
    <source>
        <dbReference type="SAM" id="SignalP"/>
    </source>
</evidence>
<keyword evidence="1" id="KW-0732">Signal</keyword>
<evidence type="ECO:0000313" key="2">
    <source>
        <dbReference type="EMBL" id="MFC7344557.1"/>
    </source>
</evidence>
<evidence type="ECO:0008006" key="4">
    <source>
        <dbReference type="Google" id="ProtNLM"/>
    </source>
</evidence>
<feature type="chain" id="PRO_5046439743" description="DUF3558 domain-containing protein" evidence="1">
    <location>
        <begin position="23"/>
        <end position="227"/>
    </location>
</feature>
<protein>
    <recommendedName>
        <fullName evidence="4">DUF3558 domain-containing protein</fullName>
    </recommendedName>
</protein>
<gene>
    <name evidence="2" type="ORF">ACFQRI_24385</name>
</gene>
<comment type="caution">
    <text evidence="2">The sequence shown here is derived from an EMBL/GenBank/DDBJ whole genome shotgun (WGS) entry which is preliminary data.</text>
</comment>
<dbReference type="RefSeq" id="WP_380672456.1">
    <property type="nucleotide sequence ID" value="NZ_JBHTCJ010000017.1"/>
</dbReference>
<evidence type="ECO:0000313" key="3">
    <source>
        <dbReference type="Proteomes" id="UP001596504"/>
    </source>
</evidence>